<dbReference type="EMBL" id="JACOPK010000002">
    <property type="protein sequence ID" value="MBC5694720.1"/>
    <property type="molecule type" value="Genomic_DNA"/>
</dbReference>
<organism evidence="7 8">
    <name type="scientific">Agathobaculum hominis</name>
    <dbReference type="NCBI Taxonomy" id="2763014"/>
    <lineage>
        <taxon>Bacteria</taxon>
        <taxon>Bacillati</taxon>
        <taxon>Bacillota</taxon>
        <taxon>Clostridia</taxon>
        <taxon>Eubacteriales</taxon>
        <taxon>Butyricicoccaceae</taxon>
        <taxon>Agathobaculum</taxon>
    </lineage>
</organism>
<evidence type="ECO:0000256" key="1">
    <source>
        <dbReference type="ARBA" id="ARBA00004141"/>
    </source>
</evidence>
<dbReference type="PANTHER" id="PTHR37422:SF13">
    <property type="entry name" value="LIPOPOLYSACCHARIDE BIOSYNTHESIS PROTEIN PA4999-RELATED"/>
    <property type="match status" value="1"/>
</dbReference>
<name>A0ABR7GK82_9FIRM</name>
<dbReference type="Proteomes" id="UP000641741">
    <property type="component" value="Unassembled WGS sequence"/>
</dbReference>
<evidence type="ECO:0000256" key="2">
    <source>
        <dbReference type="ARBA" id="ARBA00022692"/>
    </source>
</evidence>
<dbReference type="PANTHER" id="PTHR37422">
    <property type="entry name" value="TEICHURONIC ACID BIOSYNTHESIS PROTEIN TUAE"/>
    <property type="match status" value="1"/>
</dbReference>
<sequence length="533" mass="59803">MKAIFENSLLVRAILCLCAWYHEGAIAHFFARIREAYADSRFRRLWERFCAAPPCTTANSGYARIAAALRRLVVCIGTAVRNSLIYRLCLAVWRPIVHVTEDGFVGRALRFAGMRGLLLICLAMYLPLDYFIRLAANAGYLPSFIASGWDEMLMLAAACYLLWHTAMKRAPLQLRTTPVDAYLILFIAVGFFLMCAVSPYPSIALDGYRAVVEYLFWFFLVTRLIEDDRDFAIFYGALITMALCIALHGIYQFIIAAPIPASWVSQTEQNVRTRVYSLTGSPNIMGSLLVLFAPMVAGLAYYSRKMWVKVLAVCGTGMMCMCCIFTFSKGAWGGLVVAVLVFAIFLDRRLIALMGVAGCGALLAIPSIANRITYMFTSDYAAASQRAGRMVRWATGLDLLHESNPLLGFGLGRFGGAVAMQNKIIEQNEEFSYFYMDNYYLKTLVEMGYVGLIAFIILLVGMSLWCLRSIGRTKLCETDRTRVLAVSLFSGMCGVMVHCYFENIFEVPYMMAYFWSMAAAVLYLGYFRKTRKA</sequence>
<feature type="transmembrane region" description="Helical" evidence="5">
    <location>
        <begin position="117"/>
        <end position="136"/>
    </location>
</feature>
<feature type="transmembrane region" description="Helical" evidence="5">
    <location>
        <begin position="183"/>
        <end position="201"/>
    </location>
</feature>
<comment type="caution">
    <text evidence="7">The sequence shown here is derived from an EMBL/GenBank/DDBJ whole genome shotgun (WGS) entry which is preliminary data.</text>
</comment>
<dbReference type="Pfam" id="PF04932">
    <property type="entry name" value="Wzy_C"/>
    <property type="match status" value="1"/>
</dbReference>
<keyword evidence="4 5" id="KW-0472">Membrane</keyword>
<feature type="transmembrane region" description="Helical" evidence="5">
    <location>
        <begin position="142"/>
        <end position="163"/>
    </location>
</feature>
<evidence type="ECO:0000313" key="7">
    <source>
        <dbReference type="EMBL" id="MBC5694720.1"/>
    </source>
</evidence>
<dbReference type="InterPro" id="IPR007016">
    <property type="entry name" value="O-antigen_ligase-rel_domated"/>
</dbReference>
<keyword evidence="2 5" id="KW-0812">Transmembrane</keyword>
<gene>
    <name evidence="7" type="ORF">H8S02_01985</name>
</gene>
<feature type="transmembrane region" description="Helical" evidence="5">
    <location>
        <begin position="207"/>
        <end position="225"/>
    </location>
</feature>
<proteinExistence type="predicted"/>
<keyword evidence="3 5" id="KW-1133">Transmembrane helix</keyword>
<reference evidence="7 8" key="1">
    <citation type="submission" date="2020-08" db="EMBL/GenBank/DDBJ databases">
        <title>Genome public.</title>
        <authorList>
            <person name="Liu C."/>
            <person name="Sun Q."/>
        </authorList>
    </citation>
    <scope>NUCLEOTIDE SEQUENCE [LARGE SCALE GENOMIC DNA]</scope>
    <source>
        <strain evidence="7 8">M2</strain>
    </source>
</reference>
<evidence type="ECO:0000313" key="8">
    <source>
        <dbReference type="Proteomes" id="UP000641741"/>
    </source>
</evidence>
<dbReference type="RefSeq" id="WP_186969039.1">
    <property type="nucleotide sequence ID" value="NZ_JACOPK010000002.1"/>
</dbReference>
<comment type="subcellular location">
    <subcellularLocation>
        <location evidence="1">Membrane</location>
        <topology evidence="1">Multi-pass membrane protein</topology>
    </subcellularLocation>
</comment>
<dbReference type="GO" id="GO:0016874">
    <property type="term" value="F:ligase activity"/>
    <property type="evidence" value="ECO:0007669"/>
    <property type="project" value="UniProtKB-KW"/>
</dbReference>
<evidence type="ECO:0000256" key="5">
    <source>
        <dbReference type="SAM" id="Phobius"/>
    </source>
</evidence>
<feature type="transmembrane region" description="Helical" evidence="5">
    <location>
        <begin position="232"/>
        <end position="254"/>
    </location>
</feature>
<evidence type="ECO:0000256" key="4">
    <source>
        <dbReference type="ARBA" id="ARBA00023136"/>
    </source>
</evidence>
<evidence type="ECO:0000259" key="6">
    <source>
        <dbReference type="Pfam" id="PF04932"/>
    </source>
</evidence>
<feature type="transmembrane region" description="Helical" evidence="5">
    <location>
        <begin position="351"/>
        <end position="369"/>
    </location>
</feature>
<feature type="domain" description="O-antigen ligase-related" evidence="6">
    <location>
        <begin position="318"/>
        <end position="456"/>
    </location>
</feature>
<evidence type="ECO:0000256" key="3">
    <source>
        <dbReference type="ARBA" id="ARBA00022989"/>
    </source>
</evidence>
<accession>A0ABR7GK82</accession>
<feature type="transmembrane region" description="Helical" evidence="5">
    <location>
        <begin position="449"/>
        <end position="471"/>
    </location>
</feature>
<feature type="transmembrane region" description="Helical" evidence="5">
    <location>
        <begin position="507"/>
        <end position="527"/>
    </location>
</feature>
<dbReference type="InterPro" id="IPR051533">
    <property type="entry name" value="WaaL-like"/>
</dbReference>
<feature type="transmembrane region" description="Helical" evidence="5">
    <location>
        <begin position="284"/>
        <end position="302"/>
    </location>
</feature>
<feature type="transmembrane region" description="Helical" evidence="5">
    <location>
        <begin position="483"/>
        <end position="501"/>
    </location>
</feature>
<feature type="transmembrane region" description="Helical" evidence="5">
    <location>
        <begin position="331"/>
        <end position="346"/>
    </location>
</feature>
<keyword evidence="7" id="KW-0436">Ligase</keyword>
<protein>
    <submittedName>
        <fullName evidence="7">O-antigen ligase family protein</fullName>
    </submittedName>
</protein>
<keyword evidence="8" id="KW-1185">Reference proteome</keyword>